<reference evidence="1 2" key="1">
    <citation type="submission" date="2019-12" db="EMBL/GenBank/DDBJ databases">
        <title>Hymenobacter sp. HMF4947 Genome sequencing and assembly.</title>
        <authorList>
            <person name="Kang H."/>
            <person name="Cha I."/>
            <person name="Kim H."/>
            <person name="Joh K."/>
        </authorList>
    </citation>
    <scope>NUCLEOTIDE SEQUENCE [LARGE SCALE GENOMIC DNA]</scope>
    <source>
        <strain evidence="1 2">HMF4947</strain>
    </source>
</reference>
<dbReference type="EMBL" id="WQKZ01000001">
    <property type="protein sequence ID" value="MVN74780.1"/>
    <property type="molecule type" value="Genomic_DNA"/>
</dbReference>
<name>A0A7K1T8Q6_9BACT</name>
<dbReference type="RefSeq" id="WP_157561565.1">
    <property type="nucleotide sequence ID" value="NZ_WQKZ01000001.1"/>
</dbReference>
<evidence type="ECO:0000313" key="1">
    <source>
        <dbReference type="EMBL" id="MVN74780.1"/>
    </source>
</evidence>
<sequence>MPPQVILEEPYATVVADDAVPCLIVQLHAFANHDQFKAMMTAGLAYYQIRSRPAQPWGWIADTRQMSAIPKDVQQWLAQD</sequence>
<accession>A0A7K1T8Q6</accession>
<dbReference type="AlphaFoldDB" id="A0A7K1T8Q6"/>
<keyword evidence="2" id="KW-1185">Reference proteome</keyword>
<gene>
    <name evidence="1" type="ORF">GO988_00405</name>
</gene>
<dbReference type="Proteomes" id="UP000441336">
    <property type="component" value="Unassembled WGS sequence"/>
</dbReference>
<proteinExistence type="predicted"/>
<protein>
    <submittedName>
        <fullName evidence="1">Uncharacterized protein</fullName>
    </submittedName>
</protein>
<organism evidence="1 2">
    <name type="scientific">Hymenobacter ginkgonis</name>
    <dbReference type="NCBI Taxonomy" id="2682976"/>
    <lineage>
        <taxon>Bacteria</taxon>
        <taxon>Pseudomonadati</taxon>
        <taxon>Bacteroidota</taxon>
        <taxon>Cytophagia</taxon>
        <taxon>Cytophagales</taxon>
        <taxon>Hymenobacteraceae</taxon>
        <taxon>Hymenobacter</taxon>
    </lineage>
</organism>
<comment type="caution">
    <text evidence="1">The sequence shown here is derived from an EMBL/GenBank/DDBJ whole genome shotgun (WGS) entry which is preliminary data.</text>
</comment>
<evidence type="ECO:0000313" key="2">
    <source>
        <dbReference type="Proteomes" id="UP000441336"/>
    </source>
</evidence>